<proteinExistence type="predicted"/>
<comment type="subcellular location">
    <subcellularLocation>
        <location evidence="1">Membrane</location>
        <topology evidence="1">Multi-pass membrane protein</topology>
    </subcellularLocation>
</comment>
<protein>
    <recommendedName>
        <fullName evidence="7">MARVEL domain-containing protein</fullName>
    </recommendedName>
</protein>
<feature type="transmembrane region" description="Helical" evidence="6">
    <location>
        <begin position="75"/>
        <end position="96"/>
    </location>
</feature>
<dbReference type="GO" id="GO:0016020">
    <property type="term" value="C:membrane"/>
    <property type="evidence" value="ECO:0007669"/>
    <property type="project" value="UniProtKB-SubCell"/>
</dbReference>
<gene>
    <name evidence="8" type="ORF">RSOLAG1IB_03377</name>
</gene>
<evidence type="ECO:0000256" key="6">
    <source>
        <dbReference type="SAM" id="Phobius"/>
    </source>
</evidence>
<feature type="domain" description="MARVEL" evidence="7">
    <location>
        <begin position="11"/>
        <end position="141"/>
    </location>
</feature>
<organism evidence="8 9">
    <name type="scientific">Thanatephorus cucumeris (strain AG1-IB / isolate 7/3/14)</name>
    <name type="common">Lettuce bottom rot fungus</name>
    <name type="synonym">Rhizoctonia solani</name>
    <dbReference type="NCBI Taxonomy" id="1108050"/>
    <lineage>
        <taxon>Eukaryota</taxon>
        <taxon>Fungi</taxon>
        <taxon>Dikarya</taxon>
        <taxon>Basidiomycota</taxon>
        <taxon>Agaricomycotina</taxon>
        <taxon>Agaricomycetes</taxon>
        <taxon>Cantharellales</taxon>
        <taxon>Ceratobasidiaceae</taxon>
        <taxon>Rhizoctonia</taxon>
        <taxon>Rhizoctonia solani AG-1</taxon>
    </lineage>
</organism>
<dbReference type="InterPro" id="IPR008253">
    <property type="entry name" value="Marvel"/>
</dbReference>
<keyword evidence="4 6" id="KW-0472">Membrane</keyword>
<evidence type="ECO:0000313" key="8">
    <source>
        <dbReference type="EMBL" id="CEL59444.1"/>
    </source>
</evidence>
<keyword evidence="3 6" id="KW-1133">Transmembrane helix</keyword>
<accession>A0A0B7FRB6</accession>
<dbReference type="OrthoDB" id="3364107at2759"/>
<evidence type="ECO:0000256" key="3">
    <source>
        <dbReference type="ARBA" id="ARBA00022989"/>
    </source>
</evidence>
<feature type="transmembrane region" description="Helical" evidence="6">
    <location>
        <begin position="12"/>
        <end position="31"/>
    </location>
</feature>
<dbReference type="STRING" id="1108050.A0A0B7FRB6"/>
<dbReference type="Proteomes" id="UP000059188">
    <property type="component" value="Unassembled WGS sequence"/>
</dbReference>
<sequence>MPLFGTLRLASYATILVFSLIVLGISGHWVSLLQGVGSFAPSASFSVAVSVITWAFMFPLLLVSALRRGSFLSWVAIELGICGFLWVLWLASAAYITSLTAGITLNCDFVAYSELESVCRQYQAIQAFSWLNWLILFAYIVLVLIFAVKAMNKGQSVWTMEITDLGSTGSSPGTDGSTIAASNYTSKTPQPSHYQQPQYNQSPQQHSQGVAHV</sequence>
<evidence type="ECO:0000256" key="5">
    <source>
        <dbReference type="SAM" id="MobiDB-lite"/>
    </source>
</evidence>
<evidence type="ECO:0000256" key="4">
    <source>
        <dbReference type="ARBA" id="ARBA00023136"/>
    </source>
</evidence>
<dbReference type="AlphaFoldDB" id="A0A0B7FRB6"/>
<dbReference type="Pfam" id="PF01284">
    <property type="entry name" value="MARVEL"/>
    <property type="match status" value="1"/>
</dbReference>
<feature type="compositionally biased region" description="Polar residues" evidence="5">
    <location>
        <begin position="179"/>
        <end position="188"/>
    </location>
</feature>
<reference evidence="8 9" key="1">
    <citation type="submission" date="2014-11" db="EMBL/GenBank/DDBJ databases">
        <authorList>
            <person name="Wibberg Daniel"/>
        </authorList>
    </citation>
    <scope>NUCLEOTIDE SEQUENCE [LARGE SCALE GENOMIC DNA]</scope>
    <source>
        <strain evidence="8">Rhizoctonia solani AG1-IB 7/3/14</strain>
    </source>
</reference>
<feature type="region of interest" description="Disordered" evidence="5">
    <location>
        <begin position="178"/>
        <end position="213"/>
    </location>
</feature>
<evidence type="ECO:0000256" key="2">
    <source>
        <dbReference type="ARBA" id="ARBA00022692"/>
    </source>
</evidence>
<keyword evidence="9" id="KW-1185">Reference proteome</keyword>
<feature type="transmembrane region" description="Helical" evidence="6">
    <location>
        <begin position="130"/>
        <end position="148"/>
    </location>
</feature>
<keyword evidence="2 6" id="KW-0812">Transmembrane</keyword>
<evidence type="ECO:0000313" key="9">
    <source>
        <dbReference type="Proteomes" id="UP000059188"/>
    </source>
</evidence>
<feature type="compositionally biased region" description="Low complexity" evidence="5">
    <location>
        <begin position="189"/>
        <end position="213"/>
    </location>
</feature>
<feature type="transmembrane region" description="Helical" evidence="6">
    <location>
        <begin position="43"/>
        <end position="63"/>
    </location>
</feature>
<evidence type="ECO:0000259" key="7">
    <source>
        <dbReference type="Pfam" id="PF01284"/>
    </source>
</evidence>
<dbReference type="EMBL" id="LN679103">
    <property type="protein sequence ID" value="CEL59444.1"/>
    <property type="molecule type" value="Genomic_DNA"/>
</dbReference>
<name>A0A0B7FRB6_THACB</name>
<evidence type="ECO:0000256" key="1">
    <source>
        <dbReference type="ARBA" id="ARBA00004141"/>
    </source>
</evidence>